<protein>
    <submittedName>
        <fullName evidence="3">6564_t:CDS:1</fullName>
    </submittedName>
</protein>
<dbReference type="InterPro" id="IPR022210">
    <property type="entry name" value="TF_GCR1-like"/>
</dbReference>
<dbReference type="AlphaFoldDB" id="A0A9N9DDZ7"/>
<evidence type="ECO:0000256" key="1">
    <source>
        <dbReference type="SAM" id="MobiDB-lite"/>
    </source>
</evidence>
<feature type="compositionally biased region" description="Acidic residues" evidence="1">
    <location>
        <begin position="18"/>
        <end position="33"/>
    </location>
</feature>
<dbReference type="EMBL" id="CAJVPS010007427">
    <property type="protein sequence ID" value="CAG8634785.1"/>
    <property type="molecule type" value="Genomic_DNA"/>
</dbReference>
<proteinExistence type="predicted"/>
<keyword evidence="4" id="KW-1185">Reference proteome</keyword>
<dbReference type="OrthoDB" id="428577at2759"/>
<reference evidence="3" key="1">
    <citation type="submission" date="2021-06" db="EMBL/GenBank/DDBJ databases">
        <authorList>
            <person name="Kallberg Y."/>
            <person name="Tangrot J."/>
            <person name="Rosling A."/>
        </authorList>
    </citation>
    <scope>NUCLEOTIDE SEQUENCE</scope>
    <source>
        <strain evidence="3">FL130A</strain>
    </source>
</reference>
<gene>
    <name evidence="3" type="ORF">ALEPTO_LOCUS9499</name>
</gene>
<sequence>MSNNNPIEKEEKDFYSNQDDDDSTESPTSDDSDSTISFFESNEFDLAIMSLAALNNKRLLKNTTRNMIKRPREGYIDRDKSIDPSIPYYILPSLGTHSSVYSIYNEWYYGLHGMPSIQQLIRVYGHEWEKENYGRLYRRKYLIDEIMMRETDFGTREALASLQLLKGQKSLNWLVDIQLKGFKIKKRSE</sequence>
<evidence type="ECO:0000259" key="2">
    <source>
        <dbReference type="Pfam" id="PF12550"/>
    </source>
</evidence>
<dbReference type="Proteomes" id="UP000789508">
    <property type="component" value="Unassembled WGS sequence"/>
</dbReference>
<comment type="caution">
    <text evidence="3">The sequence shown here is derived from an EMBL/GenBank/DDBJ whole genome shotgun (WGS) entry which is preliminary data.</text>
</comment>
<evidence type="ECO:0000313" key="3">
    <source>
        <dbReference type="EMBL" id="CAG8634785.1"/>
    </source>
</evidence>
<organism evidence="3 4">
    <name type="scientific">Ambispora leptoticha</name>
    <dbReference type="NCBI Taxonomy" id="144679"/>
    <lineage>
        <taxon>Eukaryota</taxon>
        <taxon>Fungi</taxon>
        <taxon>Fungi incertae sedis</taxon>
        <taxon>Mucoromycota</taxon>
        <taxon>Glomeromycotina</taxon>
        <taxon>Glomeromycetes</taxon>
        <taxon>Archaeosporales</taxon>
        <taxon>Ambisporaceae</taxon>
        <taxon>Ambispora</taxon>
    </lineage>
</organism>
<name>A0A9N9DDZ7_9GLOM</name>
<evidence type="ECO:0000313" key="4">
    <source>
        <dbReference type="Proteomes" id="UP000789508"/>
    </source>
</evidence>
<accession>A0A9N9DDZ7</accession>
<dbReference type="Pfam" id="PF12550">
    <property type="entry name" value="GCR1_C"/>
    <property type="match status" value="1"/>
</dbReference>
<feature type="domain" description="Transcription activator GCR1-like" evidence="2">
    <location>
        <begin position="98"/>
        <end position="148"/>
    </location>
</feature>
<feature type="region of interest" description="Disordered" evidence="1">
    <location>
        <begin position="1"/>
        <end position="35"/>
    </location>
</feature>